<feature type="transmembrane region" description="Helical" evidence="1">
    <location>
        <begin position="93"/>
        <end position="112"/>
    </location>
</feature>
<keyword evidence="1" id="KW-0812">Transmembrane</keyword>
<dbReference type="OrthoDB" id="3541120at2"/>
<dbReference type="RefSeq" id="WP_106242948.1">
    <property type="nucleotide sequence ID" value="NZ_PVZC01000002.1"/>
</dbReference>
<sequence>MADTPELDQVAEMRRKIAAHAELPRAYWVVFAAVCVLIAGIPIWSSFLPGADAYLRWGLLAVALGSAAYAVVRRRRSGVYLPRRVFAYPSARGLWVAVMAGTAAGFVGVYILVDLGQLGIALAALVPVAVLASVGQIRIRTVMRRDLEAGRVNP</sequence>
<evidence type="ECO:0000313" key="2">
    <source>
        <dbReference type="EMBL" id="PRY00841.1"/>
    </source>
</evidence>
<dbReference type="AlphaFoldDB" id="A0A2T0QAK8"/>
<dbReference type="EMBL" id="PVZC01000002">
    <property type="protein sequence ID" value="PRY00841.1"/>
    <property type="molecule type" value="Genomic_DNA"/>
</dbReference>
<evidence type="ECO:0008006" key="4">
    <source>
        <dbReference type="Google" id="ProtNLM"/>
    </source>
</evidence>
<name>A0A2T0QAK8_9ACTN</name>
<proteinExistence type="predicted"/>
<organism evidence="2 3">
    <name type="scientific">Allonocardiopsis opalescens</name>
    <dbReference type="NCBI Taxonomy" id="1144618"/>
    <lineage>
        <taxon>Bacteria</taxon>
        <taxon>Bacillati</taxon>
        <taxon>Actinomycetota</taxon>
        <taxon>Actinomycetes</taxon>
        <taxon>Streptosporangiales</taxon>
        <taxon>Allonocardiopsis</taxon>
    </lineage>
</organism>
<accession>A0A2T0QAK8</accession>
<evidence type="ECO:0000256" key="1">
    <source>
        <dbReference type="SAM" id="Phobius"/>
    </source>
</evidence>
<feature type="transmembrane region" description="Helical" evidence="1">
    <location>
        <begin position="53"/>
        <end position="72"/>
    </location>
</feature>
<keyword evidence="1" id="KW-0472">Membrane</keyword>
<comment type="caution">
    <text evidence="2">The sequence shown here is derived from an EMBL/GenBank/DDBJ whole genome shotgun (WGS) entry which is preliminary data.</text>
</comment>
<dbReference type="Proteomes" id="UP000237846">
    <property type="component" value="Unassembled WGS sequence"/>
</dbReference>
<keyword evidence="1" id="KW-1133">Transmembrane helix</keyword>
<reference evidence="2 3" key="1">
    <citation type="submission" date="2018-03" db="EMBL/GenBank/DDBJ databases">
        <title>Genomic Encyclopedia of Archaeal and Bacterial Type Strains, Phase II (KMG-II): from individual species to whole genera.</title>
        <authorList>
            <person name="Goeker M."/>
        </authorList>
    </citation>
    <scope>NUCLEOTIDE SEQUENCE [LARGE SCALE GENOMIC DNA]</scope>
    <source>
        <strain evidence="2 3">DSM 45601</strain>
    </source>
</reference>
<evidence type="ECO:0000313" key="3">
    <source>
        <dbReference type="Proteomes" id="UP000237846"/>
    </source>
</evidence>
<protein>
    <recommendedName>
        <fullName evidence="4">Transmembrane protein</fullName>
    </recommendedName>
</protein>
<gene>
    <name evidence="2" type="ORF">CLV72_102473</name>
</gene>
<keyword evidence="3" id="KW-1185">Reference proteome</keyword>
<feature type="transmembrane region" description="Helical" evidence="1">
    <location>
        <begin position="26"/>
        <end position="47"/>
    </location>
</feature>
<feature type="transmembrane region" description="Helical" evidence="1">
    <location>
        <begin position="118"/>
        <end position="137"/>
    </location>
</feature>